<feature type="transmembrane region" description="Helical" evidence="10">
    <location>
        <begin position="645"/>
        <end position="667"/>
    </location>
</feature>
<keyword evidence="2" id="KW-0597">Phosphoprotein</keyword>
<dbReference type="GO" id="GO:0012505">
    <property type="term" value="C:endomembrane system"/>
    <property type="evidence" value="ECO:0007669"/>
    <property type="project" value="UniProtKB-SubCell"/>
</dbReference>
<dbReference type="Gene3D" id="3.40.1110.10">
    <property type="entry name" value="Calcium-transporting ATPase, cytoplasmic domain N"/>
    <property type="match status" value="1"/>
</dbReference>
<proteinExistence type="predicted"/>
<dbReference type="InterPro" id="IPR023214">
    <property type="entry name" value="HAD_sf"/>
</dbReference>
<feature type="transmembrane region" description="Helical" evidence="10">
    <location>
        <begin position="712"/>
        <end position="734"/>
    </location>
</feature>
<dbReference type="SUPFAM" id="SSF81665">
    <property type="entry name" value="Calcium ATPase, transmembrane domain M"/>
    <property type="match status" value="1"/>
</dbReference>
<dbReference type="Proteomes" id="UP000228495">
    <property type="component" value="Unassembled WGS sequence"/>
</dbReference>
<comment type="caution">
    <text evidence="12">The sequence shown here is derived from an EMBL/GenBank/DDBJ whole genome shotgun (WGS) entry which is preliminary data.</text>
</comment>
<feature type="transmembrane region" description="Helical" evidence="10">
    <location>
        <begin position="673"/>
        <end position="692"/>
    </location>
</feature>
<evidence type="ECO:0000256" key="6">
    <source>
        <dbReference type="ARBA" id="ARBA00022842"/>
    </source>
</evidence>
<dbReference type="Pfam" id="PF00690">
    <property type="entry name" value="Cation_ATPase_N"/>
    <property type="match status" value="1"/>
</dbReference>
<reference evidence="12 13" key="1">
    <citation type="submission" date="2017-09" db="EMBL/GenBank/DDBJ databases">
        <title>Depth-based differentiation of microbial function through sediment-hosted aquifers and enrichment of novel symbionts in the deep terrestrial subsurface.</title>
        <authorList>
            <person name="Probst A.J."/>
            <person name="Ladd B."/>
            <person name="Jarett J.K."/>
            <person name="Geller-Mcgrath D.E."/>
            <person name="Sieber C.M."/>
            <person name="Emerson J.B."/>
            <person name="Anantharaman K."/>
            <person name="Thomas B.C."/>
            <person name="Malmstrom R."/>
            <person name="Stieglmeier M."/>
            <person name="Klingl A."/>
            <person name="Woyke T."/>
            <person name="Ryan C.M."/>
            <person name="Banfield J.F."/>
        </authorList>
    </citation>
    <scope>NUCLEOTIDE SEQUENCE [LARGE SCALE GENOMIC DNA]</scope>
    <source>
        <strain evidence="12">CG22_combo_CG10-13_8_21_14_all_39_12</strain>
    </source>
</reference>
<feature type="transmembrane region" description="Helical" evidence="10">
    <location>
        <begin position="778"/>
        <end position="799"/>
    </location>
</feature>
<feature type="transmembrane region" description="Helical" evidence="10">
    <location>
        <begin position="740"/>
        <end position="758"/>
    </location>
</feature>
<dbReference type="SMART" id="SM00831">
    <property type="entry name" value="Cation_ATPase_N"/>
    <property type="match status" value="1"/>
</dbReference>
<name>A0A2H0BFP2_UNCKA</name>
<keyword evidence="3 10" id="KW-0812">Transmembrane</keyword>
<evidence type="ECO:0000256" key="8">
    <source>
        <dbReference type="ARBA" id="ARBA00022989"/>
    </source>
</evidence>
<dbReference type="AlphaFoldDB" id="A0A2H0BFP2"/>
<keyword evidence="8 10" id="KW-1133">Transmembrane helix</keyword>
<comment type="subcellular location">
    <subcellularLocation>
        <location evidence="1">Endomembrane system</location>
        <topology evidence="1">Multi-pass membrane protein</topology>
    </subcellularLocation>
</comment>
<evidence type="ECO:0000256" key="7">
    <source>
        <dbReference type="ARBA" id="ARBA00022967"/>
    </source>
</evidence>
<evidence type="ECO:0000256" key="1">
    <source>
        <dbReference type="ARBA" id="ARBA00004127"/>
    </source>
</evidence>
<protein>
    <submittedName>
        <fullName evidence="12">Cation-transporting ATPase</fullName>
    </submittedName>
</protein>
<dbReference type="InterPro" id="IPR008250">
    <property type="entry name" value="ATPase_P-typ_transduc_dom_A_sf"/>
</dbReference>
<feature type="transmembrane region" description="Helical" evidence="10">
    <location>
        <begin position="84"/>
        <end position="102"/>
    </location>
</feature>
<feature type="transmembrane region" description="Helical" evidence="10">
    <location>
        <begin position="246"/>
        <end position="265"/>
    </location>
</feature>
<dbReference type="GO" id="GO:0016887">
    <property type="term" value="F:ATP hydrolysis activity"/>
    <property type="evidence" value="ECO:0007669"/>
    <property type="project" value="InterPro"/>
</dbReference>
<dbReference type="InterPro" id="IPR036412">
    <property type="entry name" value="HAD-like_sf"/>
</dbReference>
<evidence type="ECO:0000256" key="9">
    <source>
        <dbReference type="ARBA" id="ARBA00023136"/>
    </source>
</evidence>
<feature type="transmembrane region" description="Helical" evidence="10">
    <location>
        <begin position="62"/>
        <end position="78"/>
    </location>
</feature>
<dbReference type="Gene3D" id="3.40.50.1000">
    <property type="entry name" value="HAD superfamily/HAD-like"/>
    <property type="match status" value="1"/>
</dbReference>
<dbReference type="NCBIfam" id="TIGR01494">
    <property type="entry name" value="ATPase_P-type"/>
    <property type="match status" value="2"/>
</dbReference>
<feature type="transmembrane region" description="Helical" evidence="10">
    <location>
        <begin position="811"/>
        <end position="833"/>
    </location>
</feature>
<dbReference type="FunFam" id="2.70.150.10:FF:000160">
    <property type="entry name" value="Sarcoplasmic/endoplasmic reticulum calcium ATPase 1"/>
    <property type="match status" value="1"/>
</dbReference>
<dbReference type="Pfam" id="PF13246">
    <property type="entry name" value="Cation_ATPase"/>
    <property type="match status" value="1"/>
</dbReference>
<gene>
    <name evidence="12" type="ORF">COX05_02770</name>
</gene>
<sequence length="841" mass="91672">MTPDHFSLASKSTQSVLEELQSSTNGLTSNEVTNRLKTYGSNTLKSQKIFWLTILLRQFKSSFVYLLAVAAILALLLGETIDGFLIFGFIGINTLLGFIQEYRSEKTVALLKKFTEFSTTVYRNGTNTLILSSEIVPGDIVVLEAGDLVPADLRIVSAHNLFVDESMLTGESVDVQKTNEPSHTPPTEPYQALTLAFRGTHITQGNGTGVVIATGQNTKVGTIATLANSTKRISGFEQNINQFSNFLLAITSITLIIVVTAHILFNPYLSIPELTLFAIALAVGVIPEALPLVSTVSLAHGARVLAKKHVVVKRLSAIEDLGGIEVLCSDKTGTLTENKLTITDLRVLHEPVVFFAGLGIEEYDEKTRTPNNSFDLAIYSYLSESDKKTLASYKQLSLLSFDPTRKRNSILVSRETESTLIVRGAPEEIITHATNVSPEQSKSLLAWVDQKGTKGHRCLAIGVRTNFYNASYTHEDELIDISLYGIIAFSDPLKESTQQAVSLATQLGVQIKIITGDGPSVSGSVGVSAGIIVNPLDVITGAQFNALSNDKKHDAVERYHIFARVAPEEKYQIVALLMEKHQVGYLGEGINDTPALKLAHVGLVVKGASDIAQETADIILLSQNLNVIIQGIAEGRKTFTNTMKYLKITLLSNFGNFYAVGISSLFVAYLPMLPIQILLLNLLSDVPMISIATDTVSPGDLKTPKRYNVKDLLVSTTILGIISTFFDFLYFAIFKDSGQPILQTAWFTGSVLTELLIIYSIRTDQFILTTKEKPSRPILVLTIGAIAVALAIPLTTIGQQLFSFVTLSPQILLTILGVAIVYVFTTEVVKLMFVHYGKAKT</sequence>
<evidence type="ECO:0000313" key="12">
    <source>
        <dbReference type="EMBL" id="PIP56492.1"/>
    </source>
</evidence>
<evidence type="ECO:0000256" key="2">
    <source>
        <dbReference type="ARBA" id="ARBA00022553"/>
    </source>
</evidence>
<accession>A0A2H0BFP2</accession>
<keyword evidence="5" id="KW-0067">ATP-binding</keyword>
<dbReference type="InterPro" id="IPR001757">
    <property type="entry name" value="P_typ_ATPase"/>
</dbReference>
<dbReference type="InterPro" id="IPR006068">
    <property type="entry name" value="ATPase_P-typ_cation-transptr_C"/>
</dbReference>
<dbReference type="PROSITE" id="PS00154">
    <property type="entry name" value="ATPASE_E1_E2"/>
    <property type="match status" value="1"/>
</dbReference>
<dbReference type="PRINTS" id="PR00120">
    <property type="entry name" value="HATPASE"/>
</dbReference>
<feature type="domain" description="Cation-transporting P-type ATPase N-terminal" evidence="11">
    <location>
        <begin position="7"/>
        <end position="79"/>
    </location>
</feature>
<dbReference type="InterPro" id="IPR059000">
    <property type="entry name" value="ATPase_P-type_domA"/>
</dbReference>
<dbReference type="SUPFAM" id="SSF56784">
    <property type="entry name" value="HAD-like"/>
    <property type="match status" value="1"/>
</dbReference>
<dbReference type="InterPro" id="IPR018303">
    <property type="entry name" value="ATPase_P-typ_P_site"/>
</dbReference>
<evidence type="ECO:0000256" key="3">
    <source>
        <dbReference type="ARBA" id="ARBA00022692"/>
    </source>
</evidence>
<dbReference type="InterPro" id="IPR004014">
    <property type="entry name" value="ATPase_P-typ_cation-transptr_N"/>
</dbReference>
<dbReference type="EMBL" id="PCSU01000047">
    <property type="protein sequence ID" value="PIP56492.1"/>
    <property type="molecule type" value="Genomic_DNA"/>
</dbReference>
<feature type="transmembrane region" description="Helical" evidence="10">
    <location>
        <begin position="277"/>
        <end position="299"/>
    </location>
</feature>
<evidence type="ECO:0000256" key="4">
    <source>
        <dbReference type="ARBA" id="ARBA00022741"/>
    </source>
</evidence>
<dbReference type="PRINTS" id="PR00119">
    <property type="entry name" value="CATATPASE"/>
</dbReference>
<keyword evidence="6" id="KW-0460">Magnesium</keyword>
<evidence type="ECO:0000313" key="13">
    <source>
        <dbReference type="Proteomes" id="UP000228495"/>
    </source>
</evidence>
<dbReference type="Gene3D" id="1.20.1110.10">
    <property type="entry name" value="Calcium-transporting ATPase, transmembrane domain"/>
    <property type="match status" value="1"/>
</dbReference>
<dbReference type="SFLD" id="SFLDS00003">
    <property type="entry name" value="Haloacid_Dehalogenase"/>
    <property type="match status" value="1"/>
</dbReference>
<dbReference type="Pfam" id="PF00689">
    <property type="entry name" value="Cation_ATPase_C"/>
    <property type="match status" value="1"/>
</dbReference>
<keyword evidence="7" id="KW-1278">Translocase</keyword>
<keyword evidence="9 10" id="KW-0472">Membrane</keyword>
<dbReference type="InterPro" id="IPR044492">
    <property type="entry name" value="P_typ_ATPase_HD_dom"/>
</dbReference>
<dbReference type="PANTHER" id="PTHR42861">
    <property type="entry name" value="CALCIUM-TRANSPORTING ATPASE"/>
    <property type="match status" value="1"/>
</dbReference>
<evidence type="ECO:0000259" key="11">
    <source>
        <dbReference type="SMART" id="SM00831"/>
    </source>
</evidence>
<dbReference type="SFLD" id="SFLDG00002">
    <property type="entry name" value="C1.7:_P-type_atpase_like"/>
    <property type="match status" value="1"/>
</dbReference>
<dbReference type="Gene3D" id="2.70.150.10">
    <property type="entry name" value="Calcium-transporting ATPase, cytoplasmic transduction domain A"/>
    <property type="match status" value="1"/>
</dbReference>
<dbReference type="SUPFAM" id="SSF81653">
    <property type="entry name" value="Calcium ATPase, transduction domain A"/>
    <property type="match status" value="1"/>
</dbReference>
<dbReference type="GO" id="GO:0016020">
    <property type="term" value="C:membrane"/>
    <property type="evidence" value="ECO:0007669"/>
    <property type="project" value="InterPro"/>
</dbReference>
<dbReference type="FunFam" id="3.40.50.1000:FF:000001">
    <property type="entry name" value="Phospholipid-transporting ATPase IC"/>
    <property type="match status" value="1"/>
</dbReference>
<evidence type="ECO:0000256" key="5">
    <source>
        <dbReference type="ARBA" id="ARBA00022840"/>
    </source>
</evidence>
<dbReference type="InterPro" id="IPR023299">
    <property type="entry name" value="ATPase_P-typ_cyto_dom_N"/>
</dbReference>
<dbReference type="GO" id="GO:0005524">
    <property type="term" value="F:ATP binding"/>
    <property type="evidence" value="ECO:0007669"/>
    <property type="project" value="UniProtKB-KW"/>
</dbReference>
<evidence type="ECO:0000256" key="10">
    <source>
        <dbReference type="SAM" id="Phobius"/>
    </source>
</evidence>
<dbReference type="SFLD" id="SFLDF00027">
    <property type="entry name" value="p-type_atpase"/>
    <property type="match status" value="1"/>
</dbReference>
<organism evidence="12 13">
    <name type="scientific">candidate division WWE3 bacterium CG22_combo_CG10-13_8_21_14_all_39_12</name>
    <dbReference type="NCBI Taxonomy" id="1975094"/>
    <lineage>
        <taxon>Bacteria</taxon>
        <taxon>Katanobacteria</taxon>
    </lineage>
</organism>
<dbReference type="InterPro" id="IPR023298">
    <property type="entry name" value="ATPase_P-typ_TM_dom_sf"/>
</dbReference>
<dbReference type="Pfam" id="PF00122">
    <property type="entry name" value="E1-E2_ATPase"/>
    <property type="match status" value="1"/>
</dbReference>
<keyword evidence="4" id="KW-0547">Nucleotide-binding</keyword>